<gene>
    <name evidence="1" type="ORF">DPMN_136804</name>
</gene>
<keyword evidence="2" id="KW-1185">Reference proteome</keyword>
<organism evidence="1 2">
    <name type="scientific">Dreissena polymorpha</name>
    <name type="common">Zebra mussel</name>
    <name type="synonym">Mytilus polymorpha</name>
    <dbReference type="NCBI Taxonomy" id="45954"/>
    <lineage>
        <taxon>Eukaryota</taxon>
        <taxon>Metazoa</taxon>
        <taxon>Spiralia</taxon>
        <taxon>Lophotrochozoa</taxon>
        <taxon>Mollusca</taxon>
        <taxon>Bivalvia</taxon>
        <taxon>Autobranchia</taxon>
        <taxon>Heteroconchia</taxon>
        <taxon>Euheterodonta</taxon>
        <taxon>Imparidentia</taxon>
        <taxon>Neoheterodontei</taxon>
        <taxon>Myida</taxon>
        <taxon>Dreissenoidea</taxon>
        <taxon>Dreissenidae</taxon>
        <taxon>Dreissena</taxon>
    </lineage>
</organism>
<sequence>MEELSQYHMVVKHRPGAKHGNADGLSRVPDSLTFCPSHVAGVKPRDLPCGGLRVLCSC</sequence>
<reference evidence="1" key="1">
    <citation type="journal article" date="2019" name="bioRxiv">
        <title>The Genome of the Zebra Mussel, Dreissena polymorpha: A Resource for Invasive Species Research.</title>
        <authorList>
            <person name="McCartney M.A."/>
            <person name="Auch B."/>
            <person name="Kono T."/>
            <person name="Mallez S."/>
            <person name="Zhang Y."/>
            <person name="Obille A."/>
            <person name="Becker A."/>
            <person name="Abrahante J.E."/>
            <person name="Garbe J."/>
            <person name="Badalamenti J.P."/>
            <person name="Herman A."/>
            <person name="Mangelson H."/>
            <person name="Liachko I."/>
            <person name="Sullivan S."/>
            <person name="Sone E.D."/>
            <person name="Koren S."/>
            <person name="Silverstein K.A.T."/>
            <person name="Beckman K.B."/>
            <person name="Gohl D.M."/>
        </authorList>
    </citation>
    <scope>NUCLEOTIDE SEQUENCE</scope>
    <source>
        <strain evidence="1">Duluth1</strain>
        <tissue evidence="1">Whole animal</tissue>
    </source>
</reference>
<protein>
    <submittedName>
        <fullName evidence="1">Uncharacterized protein</fullName>
    </submittedName>
</protein>
<name>A0A9D4G0Q4_DREPO</name>
<proteinExistence type="predicted"/>
<evidence type="ECO:0000313" key="1">
    <source>
        <dbReference type="EMBL" id="KAH3808448.1"/>
    </source>
</evidence>
<evidence type="ECO:0000313" key="2">
    <source>
        <dbReference type="Proteomes" id="UP000828390"/>
    </source>
</evidence>
<dbReference type="EMBL" id="JAIWYP010000006">
    <property type="protein sequence ID" value="KAH3808448.1"/>
    <property type="molecule type" value="Genomic_DNA"/>
</dbReference>
<reference evidence="1" key="2">
    <citation type="submission" date="2020-11" db="EMBL/GenBank/DDBJ databases">
        <authorList>
            <person name="McCartney M.A."/>
            <person name="Auch B."/>
            <person name="Kono T."/>
            <person name="Mallez S."/>
            <person name="Becker A."/>
            <person name="Gohl D.M."/>
            <person name="Silverstein K.A.T."/>
            <person name="Koren S."/>
            <person name="Bechman K.B."/>
            <person name="Herman A."/>
            <person name="Abrahante J.E."/>
            <person name="Garbe J."/>
        </authorList>
    </citation>
    <scope>NUCLEOTIDE SEQUENCE</scope>
    <source>
        <strain evidence="1">Duluth1</strain>
        <tissue evidence="1">Whole animal</tissue>
    </source>
</reference>
<dbReference type="AlphaFoldDB" id="A0A9D4G0Q4"/>
<comment type="caution">
    <text evidence="1">The sequence shown here is derived from an EMBL/GenBank/DDBJ whole genome shotgun (WGS) entry which is preliminary data.</text>
</comment>
<accession>A0A9D4G0Q4</accession>
<dbReference type="Proteomes" id="UP000828390">
    <property type="component" value="Unassembled WGS sequence"/>
</dbReference>